<dbReference type="PANTHER" id="PTHR20881:SF0">
    <property type="entry name" value="3-METHYL-2-OXOBUTANOATE HYDROXYMETHYLTRANSFERASE"/>
    <property type="match status" value="1"/>
</dbReference>
<comment type="subcellular location">
    <subcellularLocation>
        <location evidence="5">Cytoplasm</location>
    </subcellularLocation>
</comment>
<evidence type="ECO:0000313" key="6">
    <source>
        <dbReference type="EMBL" id="MDW0111603.1"/>
    </source>
</evidence>
<dbReference type="CDD" id="cd06557">
    <property type="entry name" value="KPHMT-like"/>
    <property type="match status" value="1"/>
</dbReference>
<keyword evidence="5" id="KW-0460">Magnesium</keyword>
<evidence type="ECO:0000256" key="4">
    <source>
        <dbReference type="ARBA" id="ARBA00022679"/>
    </source>
</evidence>
<dbReference type="Proteomes" id="UP001282284">
    <property type="component" value="Unassembled WGS sequence"/>
</dbReference>
<dbReference type="EC" id="2.1.2.11" evidence="5"/>
<dbReference type="PANTHER" id="PTHR20881">
    <property type="entry name" value="3-METHYL-2-OXOBUTANOATE HYDROXYMETHYLTRANSFERASE"/>
    <property type="match status" value="1"/>
</dbReference>
<feature type="binding site" evidence="5">
    <location>
        <position position="82"/>
    </location>
    <ligand>
        <name>Mg(2+)</name>
        <dbReference type="ChEBI" id="CHEBI:18420"/>
    </ligand>
</feature>
<comment type="function">
    <text evidence="5">Catalyzes the reversible reaction in which hydroxymethyl group from 5,10-methylenetetrahydrofolate is transferred onto alpha-ketoisovalerate to form ketopantoate.</text>
</comment>
<dbReference type="NCBIfam" id="NF001452">
    <property type="entry name" value="PRK00311.1"/>
    <property type="match status" value="1"/>
</dbReference>
<feature type="binding site" evidence="5">
    <location>
        <position position="82"/>
    </location>
    <ligand>
        <name>3-methyl-2-oxobutanoate</name>
        <dbReference type="ChEBI" id="CHEBI:11851"/>
    </ligand>
</feature>
<protein>
    <recommendedName>
        <fullName evidence="5">3-methyl-2-oxobutanoate hydroxymethyltransferase</fullName>
        <ecNumber evidence="5">2.1.2.11</ecNumber>
    </recommendedName>
    <alternativeName>
        <fullName evidence="5">Ketopantoate hydroxymethyltransferase</fullName>
        <shortName evidence="5">KPHMT</shortName>
    </alternativeName>
</protein>
<dbReference type="Pfam" id="PF02548">
    <property type="entry name" value="Pantoate_transf"/>
    <property type="match status" value="1"/>
</dbReference>
<accession>A0ABU4G3Q6</accession>
<comment type="caution">
    <text evidence="6">The sequence shown here is derived from an EMBL/GenBank/DDBJ whole genome shotgun (WGS) entry which is preliminary data.</text>
</comment>
<feature type="active site" description="Proton acceptor" evidence="5">
    <location>
        <position position="181"/>
    </location>
</feature>
<organism evidence="6 7">
    <name type="scientific">Sporosarcina saromensis</name>
    <dbReference type="NCBI Taxonomy" id="359365"/>
    <lineage>
        <taxon>Bacteria</taxon>
        <taxon>Bacillati</taxon>
        <taxon>Bacillota</taxon>
        <taxon>Bacilli</taxon>
        <taxon>Bacillales</taxon>
        <taxon>Caryophanaceae</taxon>
        <taxon>Sporosarcina</taxon>
    </lineage>
</organism>
<dbReference type="RefSeq" id="WP_317941498.1">
    <property type="nucleotide sequence ID" value="NZ_JAUBDI010000001.1"/>
</dbReference>
<feature type="binding site" evidence="5">
    <location>
        <position position="43"/>
    </location>
    <ligand>
        <name>Mg(2+)</name>
        <dbReference type="ChEBI" id="CHEBI:18420"/>
    </ligand>
</feature>
<evidence type="ECO:0000256" key="5">
    <source>
        <dbReference type="HAMAP-Rule" id="MF_00156"/>
    </source>
</evidence>
<comment type="pathway">
    <text evidence="5">Cofactor biosynthesis; (R)-pantothenate biosynthesis; (R)-pantoate from 3-methyl-2-oxobutanoate: step 1/2.</text>
</comment>
<feature type="binding site" evidence="5">
    <location>
        <position position="114"/>
    </location>
    <ligand>
        <name>Mg(2+)</name>
        <dbReference type="ChEBI" id="CHEBI:18420"/>
    </ligand>
</feature>
<evidence type="ECO:0000256" key="3">
    <source>
        <dbReference type="ARBA" id="ARBA00022655"/>
    </source>
</evidence>
<comment type="cofactor">
    <cofactor evidence="5">
        <name>Mg(2+)</name>
        <dbReference type="ChEBI" id="CHEBI:18420"/>
    </cofactor>
    <text evidence="5">Binds 1 Mg(2+) ion per subunit.</text>
</comment>
<evidence type="ECO:0000256" key="1">
    <source>
        <dbReference type="ARBA" id="ARBA00008676"/>
    </source>
</evidence>
<evidence type="ECO:0000313" key="7">
    <source>
        <dbReference type="Proteomes" id="UP001282284"/>
    </source>
</evidence>
<dbReference type="GO" id="GO:0003864">
    <property type="term" value="F:3-methyl-2-oxobutanoate hydroxymethyltransferase activity"/>
    <property type="evidence" value="ECO:0007669"/>
    <property type="project" value="UniProtKB-EC"/>
</dbReference>
<keyword evidence="5" id="KW-0963">Cytoplasm</keyword>
<proteinExistence type="inferred from homology"/>
<reference evidence="6 7" key="1">
    <citation type="submission" date="2023-06" db="EMBL/GenBank/DDBJ databases">
        <title>Sporosarcina sp. nov., isolated from Korean traditional fermented seafood 'Jeotgal'.</title>
        <authorList>
            <person name="Yang A.I."/>
            <person name="Shin N.-R."/>
        </authorList>
    </citation>
    <scope>NUCLEOTIDE SEQUENCE [LARGE SCALE GENOMIC DNA]</scope>
    <source>
        <strain evidence="6 7">KCTC13119</strain>
    </source>
</reference>
<gene>
    <name evidence="5 6" type="primary">panB</name>
    <name evidence="6" type="ORF">QT711_00305</name>
</gene>
<dbReference type="InterPro" id="IPR015813">
    <property type="entry name" value="Pyrv/PenolPyrv_kinase-like_dom"/>
</dbReference>
<dbReference type="EMBL" id="JAUBDI010000001">
    <property type="protein sequence ID" value="MDW0111603.1"/>
    <property type="molecule type" value="Genomic_DNA"/>
</dbReference>
<comment type="similarity">
    <text evidence="1 5">Belongs to the PanB family.</text>
</comment>
<feature type="binding site" evidence="5">
    <location>
        <begin position="43"/>
        <end position="44"/>
    </location>
    <ligand>
        <name>3-methyl-2-oxobutanoate</name>
        <dbReference type="ChEBI" id="CHEBI:11851"/>
    </ligand>
</feature>
<dbReference type="SUPFAM" id="SSF51621">
    <property type="entry name" value="Phosphoenolpyruvate/pyruvate domain"/>
    <property type="match status" value="1"/>
</dbReference>
<dbReference type="Gene3D" id="3.20.20.60">
    <property type="entry name" value="Phosphoenolpyruvate-binding domains"/>
    <property type="match status" value="1"/>
</dbReference>
<keyword evidence="3 5" id="KW-0566">Pantothenate biosynthesis</keyword>
<evidence type="ECO:0000256" key="2">
    <source>
        <dbReference type="ARBA" id="ARBA00011424"/>
    </source>
</evidence>
<keyword evidence="4 5" id="KW-0808">Transferase</keyword>
<name>A0ABU4G3Q6_9BACL</name>
<comment type="subunit">
    <text evidence="2 5">Homodecamer; pentamer of dimers.</text>
</comment>
<sequence length="281" mass="30287">MKRTTDFQKMKKENEKIVMLTAYDYPSAQLAEEAGVDVLLVGDSLGMVVLGYETTAAVTVEDMIHHGKAVRRGAKETFIVVDMPFGSYHGSEDRTLQSAIRIFQETGANALKLEGSGKVIEMTRLLTETGIPVVSHLGLLPQSAAVAGGYKVQGKTADAAERLIQDAVACEAAGACMIVLECIPYQLGEAVSKAVSIPTIGIGAGAGTDGQVLVFHDTVLYGNHHVPKFVKSYATIGNEIRNGLQGYVQEVKSVRFPSDQHRFSMHEQELVALYGGKTDER</sequence>
<comment type="catalytic activity">
    <reaction evidence="5">
        <text>(6R)-5,10-methylene-5,6,7,8-tetrahydrofolate + 3-methyl-2-oxobutanoate + H2O = 2-dehydropantoate + (6S)-5,6,7,8-tetrahydrofolate</text>
        <dbReference type="Rhea" id="RHEA:11824"/>
        <dbReference type="ChEBI" id="CHEBI:11561"/>
        <dbReference type="ChEBI" id="CHEBI:11851"/>
        <dbReference type="ChEBI" id="CHEBI:15377"/>
        <dbReference type="ChEBI" id="CHEBI:15636"/>
        <dbReference type="ChEBI" id="CHEBI:57453"/>
        <dbReference type="EC" id="2.1.2.11"/>
    </reaction>
</comment>
<keyword evidence="7" id="KW-1185">Reference proteome</keyword>
<dbReference type="PIRSF" id="PIRSF000388">
    <property type="entry name" value="Pantoate_hydroxy_MeTrfase"/>
    <property type="match status" value="1"/>
</dbReference>
<dbReference type="HAMAP" id="MF_00156">
    <property type="entry name" value="PanB"/>
    <property type="match status" value="1"/>
</dbReference>
<keyword evidence="5" id="KW-0479">Metal-binding</keyword>
<dbReference type="InterPro" id="IPR003700">
    <property type="entry name" value="Pantoate_hydroxy_MeTrfase"/>
</dbReference>
<dbReference type="NCBIfam" id="TIGR00222">
    <property type="entry name" value="panB"/>
    <property type="match status" value="1"/>
</dbReference>
<dbReference type="InterPro" id="IPR040442">
    <property type="entry name" value="Pyrv_kinase-like_dom_sf"/>
</dbReference>
<feature type="binding site" evidence="5">
    <location>
        <position position="112"/>
    </location>
    <ligand>
        <name>3-methyl-2-oxobutanoate</name>
        <dbReference type="ChEBI" id="CHEBI:11851"/>
    </ligand>
</feature>